<dbReference type="Proteomes" id="UP001500635">
    <property type="component" value="Unassembled WGS sequence"/>
</dbReference>
<dbReference type="PROSITE" id="PS51257">
    <property type="entry name" value="PROKAR_LIPOPROTEIN"/>
    <property type="match status" value="1"/>
</dbReference>
<feature type="chain" id="PRO_5045867804" evidence="4">
    <location>
        <begin position="18"/>
        <end position="266"/>
    </location>
</feature>
<dbReference type="NCBIfam" id="TIGR01256">
    <property type="entry name" value="modA"/>
    <property type="match status" value="1"/>
</dbReference>
<evidence type="ECO:0000256" key="4">
    <source>
        <dbReference type="SAM" id="SignalP"/>
    </source>
</evidence>
<accession>A0ABP8KAY0</accession>
<evidence type="ECO:0000256" key="1">
    <source>
        <dbReference type="ARBA" id="ARBA00009175"/>
    </source>
</evidence>
<dbReference type="SUPFAM" id="SSF53850">
    <property type="entry name" value="Periplasmic binding protein-like II"/>
    <property type="match status" value="1"/>
</dbReference>
<feature type="signal peptide" evidence="4">
    <location>
        <begin position="1"/>
        <end position="17"/>
    </location>
</feature>
<evidence type="ECO:0000313" key="6">
    <source>
        <dbReference type="Proteomes" id="UP001500635"/>
    </source>
</evidence>
<keyword evidence="6" id="KW-1185">Reference proteome</keyword>
<dbReference type="CDD" id="cd13538">
    <property type="entry name" value="PBP2_ModA_like_1"/>
    <property type="match status" value="1"/>
</dbReference>
<dbReference type="Gene3D" id="3.40.190.10">
    <property type="entry name" value="Periplasmic binding protein-like II"/>
    <property type="match status" value="2"/>
</dbReference>
<gene>
    <name evidence="5" type="primary">modA</name>
    <name evidence="5" type="ORF">GCM10023147_44070</name>
</gene>
<reference evidence="6" key="1">
    <citation type="journal article" date="2019" name="Int. J. Syst. Evol. Microbiol.">
        <title>The Global Catalogue of Microorganisms (GCM) 10K type strain sequencing project: providing services to taxonomists for standard genome sequencing and annotation.</title>
        <authorList>
            <consortium name="The Broad Institute Genomics Platform"/>
            <consortium name="The Broad Institute Genome Sequencing Center for Infectious Disease"/>
            <person name="Wu L."/>
            <person name="Ma J."/>
        </authorList>
    </citation>
    <scope>NUCLEOTIDE SEQUENCE [LARGE SCALE GENOMIC DNA]</scope>
    <source>
        <strain evidence="6">JCM 17688</strain>
    </source>
</reference>
<dbReference type="InterPro" id="IPR050682">
    <property type="entry name" value="ModA/WtpA"/>
</dbReference>
<evidence type="ECO:0000313" key="5">
    <source>
        <dbReference type="EMBL" id="GAA4403009.1"/>
    </source>
</evidence>
<dbReference type="Pfam" id="PF13531">
    <property type="entry name" value="SBP_bac_11"/>
    <property type="match status" value="1"/>
</dbReference>
<proteinExistence type="inferred from homology"/>
<evidence type="ECO:0000256" key="3">
    <source>
        <dbReference type="ARBA" id="ARBA00022729"/>
    </source>
</evidence>
<dbReference type="PIRSF" id="PIRSF004846">
    <property type="entry name" value="ModA"/>
    <property type="match status" value="1"/>
</dbReference>
<dbReference type="InterPro" id="IPR005950">
    <property type="entry name" value="ModA"/>
</dbReference>
<name>A0ABP8KAY0_9ACTN</name>
<dbReference type="RefSeq" id="WP_345000185.1">
    <property type="nucleotide sequence ID" value="NZ_BAABFR010000104.1"/>
</dbReference>
<sequence>MKRLLATVGVTAATVLALTSCNSGSNQSAPASGSAAVSQAAGSGTLVVFAAASLQQTFDKLGAQFHAEHPAITVKFSYGGSSGLVTQLGQGAPADVFASADTANMDKATSQHLVSGTPVDFARNTLTIVTAPGNPKGIKTFRDLDRQGVSVVVCAQPVPCGSATEKVEKTTGVTLHPVSEEDDVTSVLTKVRTGQADAGLVYTTDAKGAGSAVTAVNFPEAGKAVNTYPIATLAGAKNPTAAKEFVAFITGTEGQAALAAAGFAKP</sequence>
<evidence type="ECO:0000256" key="2">
    <source>
        <dbReference type="ARBA" id="ARBA00022723"/>
    </source>
</evidence>
<dbReference type="PANTHER" id="PTHR30632">
    <property type="entry name" value="MOLYBDATE-BINDING PERIPLASMIC PROTEIN"/>
    <property type="match status" value="1"/>
</dbReference>
<dbReference type="PANTHER" id="PTHR30632:SF0">
    <property type="entry name" value="SULFATE-BINDING PROTEIN"/>
    <property type="match status" value="1"/>
</dbReference>
<dbReference type="EMBL" id="BAABFR010000104">
    <property type="protein sequence ID" value="GAA4403009.1"/>
    <property type="molecule type" value="Genomic_DNA"/>
</dbReference>
<keyword evidence="3 4" id="KW-0732">Signal</keyword>
<protein>
    <submittedName>
        <fullName evidence="5">Molybdate ABC transporter substrate-binding protein</fullName>
    </submittedName>
</protein>
<keyword evidence="2" id="KW-0479">Metal-binding</keyword>
<comment type="caution">
    <text evidence="5">The sequence shown here is derived from an EMBL/GenBank/DDBJ whole genome shotgun (WGS) entry which is preliminary data.</text>
</comment>
<organism evidence="5 6">
    <name type="scientific">Tsukamurella soli</name>
    <dbReference type="NCBI Taxonomy" id="644556"/>
    <lineage>
        <taxon>Bacteria</taxon>
        <taxon>Bacillati</taxon>
        <taxon>Actinomycetota</taxon>
        <taxon>Actinomycetes</taxon>
        <taxon>Mycobacteriales</taxon>
        <taxon>Tsukamurellaceae</taxon>
        <taxon>Tsukamurella</taxon>
    </lineage>
</organism>
<comment type="similarity">
    <text evidence="1">Belongs to the bacterial solute-binding protein ModA family.</text>
</comment>